<dbReference type="EMBL" id="QUSL01000043">
    <property type="protein sequence ID" value="RGD78811.1"/>
    <property type="molecule type" value="Genomic_DNA"/>
</dbReference>
<sequence>MAKKIITYRIDNEDEKKLMMIEETFKREADEEGIILNRTISMSKIINLAFDKIFNDGTSSIQFEQSLLKNIEEKISDGFDMINNTLVEKDRRSNDIELTLTELIEDVELILKLLPYSKEYRNPDNSDKTREILELVQSKSMFRKYTQSKAKKVIELKRINSQKGDKYNGRQ</sequence>
<dbReference type="RefSeq" id="WP_117582530.1">
    <property type="nucleotide sequence ID" value="NZ_CP176642.1"/>
</dbReference>
<comment type="caution">
    <text evidence="1">The sequence shown here is derived from an EMBL/GenBank/DDBJ whole genome shotgun (WGS) entry which is preliminary data.</text>
</comment>
<proteinExistence type="predicted"/>
<evidence type="ECO:0000313" key="2">
    <source>
        <dbReference type="Proteomes" id="UP000261032"/>
    </source>
</evidence>
<dbReference type="AlphaFoldDB" id="A0A3E3E8P1"/>
<gene>
    <name evidence="1" type="ORF">DXB93_16970</name>
</gene>
<accession>A0A3E3E8P1</accession>
<name>A0A3E3E8P1_9FIRM</name>
<organism evidence="1 2">
    <name type="scientific">Thomasclavelia ramosa</name>
    <dbReference type="NCBI Taxonomy" id="1547"/>
    <lineage>
        <taxon>Bacteria</taxon>
        <taxon>Bacillati</taxon>
        <taxon>Bacillota</taxon>
        <taxon>Erysipelotrichia</taxon>
        <taxon>Erysipelotrichales</taxon>
        <taxon>Coprobacillaceae</taxon>
        <taxon>Thomasclavelia</taxon>
    </lineage>
</organism>
<evidence type="ECO:0000313" key="1">
    <source>
        <dbReference type="EMBL" id="RGD78811.1"/>
    </source>
</evidence>
<dbReference type="Proteomes" id="UP000261032">
    <property type="component" value="Unassembled WGS sequence"/>
</dbReference>
<reference evidence="1 2" key="1">
    <citation type="submission" date="2018-08" db="EMBL/GenBank/DDBJ databases">
        <title>A genome reference for cultivated species of the human gut microbiota.</title>
        <authorList>
            <person name="Zou Y."/>
            <person name="Xue W."/>
            <person name="Luo G."/>
        </authorList>
    </citation>
    <scope>NUCLEOTIDE SEQUENCE [LARGE SCALE GENOMIC DNA]</scope>
    <source>
        <strain evidence="1 2">OM06-4</strain>
    </source>
</reference>
<protein>
    <submittedName>
        <fullName evidence="1">Uncharacterized protein</fullName>
    </submittedName>
</protein>